<keyword evidence="2" id="KW-0723">Serine/threonine-protein kinase</keyword>
<dbReference type="Gene3D" id="3.30.200.20">
    <property type="entry name" value="Phosphorylase Kinase, domain 1"/>
    <property type="match status" value="1"/>
</dbReference>
<keyword evidence="7 9" id="KW-0472">Membrane</keyword>
<feature type="region of interest" description="Disordered" evidence="8">
    <location>
        <begin position="58"/>
        <end position="97"/>
    </location>
</feature>
<dbReference type="FunFam" id="1.10.510.10:FF:000095">
    <property type="entry name" value="protein STRUBBELIG-RECEPTOR FAMILY 8"/>
    <property type="match status" value="1"/>
</dbReference>
<evidence type="ECO:0000256" key="1">
    <source>
        <dbReference type="ARBA" id="ARBA00004370"/>
    </source>
</evidence>
<dbReference type="Gene3D" id="1.10.510.10">
    <property type="entry name" value="Transferase(Phosphotransferase) domain 1"/>
    <property type="match status" value="1"/>
</dbReference>
<keyword evidence="6 9" id="KW-1133">Transmembrane helix</keyword>
<proteinExistence type="predicted"/>
<dbReference type="PROSITE" id="PS50011">
    <property type="entry name" value="PROTEIN_KINASE_DOM"/>
    <property type="match status" value="1"/>
</dbReference>
<feature type="compositionally biased region" description="Pro residues" evidence="8">
    <location>
        <begin position="62"/>
        <end position="76"/>
    </location>
</feature>
<evidence type="ECO:0000256" key="5">
    <source>
        <dbReference type="ARBA" id="ARBA00022840"/>
    </source>
</evidence>
<feature type="domain" description="Protein kinase" evidence="10">
    <location>
        <begin position="265"/>
        <end position="539"/>
    </location>
</feature>
<evidence type="ECO:0000256" key="6">
    <source>
        <dbReference type="ARBA" id="ARBA00022989"/>
    </source>
</evidence>
<comment type="subcellular location">
    <subcellularLocation>
        <location evidence="1">Membrane</location>
    </subcellularLocation>
</comment>
<dbReference type="InterPro" id="IPR001245">
    <property type="entry name" value="Ser-Thr/Tyr_kinase_cat_dom"/>
</dbReference>
<evidence type="ECO:0000256" key="7">
    <source>
        <dbReference type="ARBA" id="ARBA00023136"/>
    </source>
</evidence>
<evidence type="ECO:0000256" key="9">
    <source>
        <dbReference type="SAM" id="Phobius"/>
    </source>
</evidence>
<dbReference type="EMBL" id="CACTIH010003632">
    <property type="protein sequence ID" value="CAA2979628.1"/>
    <property type="molecule type" value="Genomic_DNA"/>
</dbReference>
<dbReference type="GO" id="GO:0004674">
    <property type="term" value="F:protein serine/threonine kinase activity"/>
    <property type="evidence" value="ECO:0007669"/>
    <property type="project" value="UniProtKB-KW"/>
</dbReference>
<dbReference type="InterPro" id="IPR000719">
    <property type="entry name" value="Prot_kinase_dom"/>
</dbReference>
<feature type="transmembrane region" description="Helical" evidence="9">
    <location>
        <begin position="110"/>
        <end position="133"/>
    </location>
</feature>
<keyword evidence="2" id="KW-0418">Kinase</keyword>
<evidence type="ECO:0000256" key="4">
    <source>
        <dbReference type="ARBA" id="ARBA00022741"/>
    </source>
</evidence>
<evidence type="ECO:0000256" key="2">
    <source>
        <dbReference type="ARBA" id="ARBA00022527"/>
    </source>
</evidence>
<dbReference type="Gramene" id="OE9A076280T3">
    <property type="protein sequence ID" value="OE9A076280C3"/>
    <property type="gene ID" value="OE9A076280"/>
</dbReference>
<dbReference type="SUPFAM" id="SSF56112">
    <property type="entry name" value="Protein kinase-like (PK-like)"/>
    <property type="match status" value="1"/>
</dbReference>
<dbReference type="AlphaFoldDB" id="A0A8S0RK49"/>
<dbReference type="GO" id="GO:0016020">
    <property type="term" value="C:membrane"/>
    <property type="evidence" value="ECO:0007669"/>
    <property type="project" value="UniProtKB-SubCell"/>
</dbReference>
<evidence type="ECO:0000313" key="11">
    <source>
        <dbReference type="EMBL" id="CAA2979628.1"/>
    </source>
</evidence>
<dbReference type="PANTHER" id="PTHR47989">
    <property type="entry name" value="OS01G0750732 PROTEIN"/>
    <property type="match status" value="1"/>
</dbReference>
<dbReference type="PANTHER" id="PTHR47989:SF61">
    <property type="entry name" value="PROTEIN KINASE DOMAIN-CONTAINING PROTEIN"/>
    <property type="match status" value="1"/>
</dbReference>
<comment type="caution">
    <text evidence="11">The sequence shown here is derived from an EMBL/GenBank/DDBJ whole genome shotgun (WGS) entry which is preliminary data.</text>
</comment>
<evidence type="ECO:0000313" key="12">
    <source>
        <dbReference type="Proteomes" id="UP000594638"/>
    </source>
</evidence>
<keyword evidence="4" id="KW-0547">Nucleotide-binding</keyword>
<organism evidence="11 12">
    <name type="scientific">Olea europaea subsp. europaea</name>
    <dbReference type="NCBI Taxonomy" id="158383"/>
    <lineage>
        <taxon>Eukaryota</taxon>
        <taxon>Viridiplantae</taxon>
        <taxon>Streptophyta</taxon>
        <taxon>Embryophyta</taxon>
        <taxon>Tracheophyta</taxon>
        <taxon>Spermatophyta</taxon>
        <taxon>Magnoliopsida</taxon>
        <taxon>eudicotyledons</taxon>
        <taxon>Gunneridae</taxon>
        <taxon>Pentapetalae</taxon>
        <taxon>asterids</taxon>
        <taxon>lamiids</taxon>
        <taxon>Lamiales</taxon>
        <taxon>Oleaceae</taxon>
        <taxon>Oleeae</taxon>
        <taxon>Olea</taxon>
    </lineage>
</organism>
<name>A0A8S0RK49_OLEEU</name>
<sequence length="542" mass="60217">MSLHCRHLQNNRLTGTLDVLKDLPLRALNIENNLFSGPIPEKLLSIPDFRREGNPFNTTIIPSPPASSPSLPPSIAPSPHIAPTKRANGPSASQLPQFGREVHNSTTKSVSWIAIAGLLAVVLLALGLCALMFKCCKRRKLKEKTMKKYEMGAFGALGHKQDQSLSMPHYQVDRESNEISLRQSVGGSKRKTALLNQGKDHSIDMTNLDYTQLPPRAHPLPLLPAERVASDPIVSPLSSSQHASNRVDSVKFFTIASLQQYTKSFSPENLIGEGTLGTVYKAELPGGKVLTVKKLNTTASRHLSDQKFLELVSTISKLQHANIVKLVGHCLEHGQRLLVYDYCRNGTLYEALHLDVEINKKLSWNARMHLALQAARALEYLHETCQPPIVHQNFKSANILLDDKLAVRVSDSGLAPLLPSDSMTQLQGHGYGAPELELGSYTYQSDVYSFGIVMLELLTGRKSYERSRPRGEQYLVRWANSRLHDIDALSRMVDPSLNGAYPSKSLSRLADIISLCIQREPEFRPPMSEIVQNLLHMIQRDS</sequence>
<dbReference type="FunFam" id="3.30.200.20:FF:000125">
    <property type="entry name" value="Protein STRUBBELIG-RECEPTOR FAMILY 8"/>
    <property type="match status" value="1"/>
</dbReference>
<dbReference type="Pfam" id="PF07714">
    <property type="entry name" value="PK_Tyr_Ser-Thr"/>
    <property type="match status" value="1"/>
</dbReference>
<keyword evidence="12" id="KW-1185">Reference proteome</keyword>
<keyword evidence="5" id="KW-0067">ATP-binding</keyword>
<protein>
    <submittedName>
        <fullName evidence="11">STRUBBELIG-RECEPTOR FAMILY 3-like isoform X1</fullName>
    </submittedName>
</protein>
<dbReference type="OrthoDB" id="676979at2759"/>
<dbReference type="InterPro" id="IPR011009">
    <property type="entry name" value="Kinase-like_dom_sf"/>
</dbReference>
<evidence type="ECO:0000259" key="10">
    <source>
        <dbReference type="PROSITE" id="PS50011"/>
    </source>
</evidence>
<gene>
    <name evidence="11" type="ORF">OLEA9_A076280</name>
</gene>
<keyword evidence="3 9" id="KW-0812">Transmembrane</keyword>
<dbReference type="Proteomes" id="UP000594638">
    <property type="component" value="Unassembled WGS sequence"/>
</dbReference>
<dbReference type="GO" id="GO:0005524">
    <property type="term" value="F:ATP binding"/>
    <property type="evidence" value="ECO:0007669"/>
    <property type="project" value="UniProtKB-KW"/>
</dbReference>
<evidence type="ECO:0000256" key="3">
    <source>
        <dbReference type="ARBA" id="ARBA00022692"/>
    </source>
</evidence>
<keyword evidence="2" id="KW-0808">Transferase</keyword>
<accession>A0A8S0RK49</accession>
<reference evidence="11 12" key="1">
    <citation type="submission" date="2019-12" db="EMBL/GenBank/DDBJ databases">
        <authorList>
            <person name="Alioto T."/>
            <person name="Alioto T."/>
            <person name="Gomez Garrido J."/>
        </authorList>
    </citation>
    <scope>NUCLEOTIDE SEQUENCE [LARGE SCALE GENOMIC DNA]</scope>
</reference>
<evidence type="ECO:0000256" key="8">
    <source>
        <dbReference type="SAM" id="MobiDB-lite"/>
    </source>
</evidence>